<gene>
    <name evidence="2" type="ORF">FHS29_001456</name>
</gene>
<dbReference type="Proteomes" id="UP000547510">
    <property type="component" value="Unassembled WGS sequence"/>
</dbReference>
<evidence type="ECO:0000313" key="2">
    <source>
        <dbReference type="EMBL" id="MBB5954886.1"/>
    </source>
</evidence>
<comment type="caution">
    <text evidence="2">The sequence shown here is derived from an EMBL/GenBank/DDBJ whole genome shotgun (WGS) entry which is preliminary data.</text>
</comment>
<name>A0A841CGQ6_9PSEU</name>
<evidence type="ECO:0000256" key="1">
    <source>
        <dbReference type="SAM" id="MobiDB-lite"/>
    </source>
</evidence>
<protein>
    <submittedName>
        <fullName evidence="2">Uncharacterized protein YukE</fullName>
    </submittedName>
</protein>
<sequence>MTRGEDGRQIAAAVGPELDYLSGVSRRLGVQDLVEDYFTPVVGSWNDLHDEAGRWRKAGLVAEHVTRDLTKPLGRLDSAWQGKDADSFVAHMQSVGLAGHDMSDAMHAMGDALDQTADAIRDIVEDMSRVFAEAADTVSGAAALPLDGDRRVVEALEELRDPAKELHESVRDVLEAFLRLCDGVSGASGFADVKMEHKYPEQDWTFTEPAKPGSDKPAGGGAAVAGAVGSGGAAAGGPPAGGATGGASPGGGGGVGGGGVGGGGVPGGGVAGGGVPGGSPAPETRLAPGGSTAVQEPRPSEAGPRPAAAAAGGGGAAHGGVAGGMVGGGMMGGMGAGGQQGGDKDHKSKVRITGTTEELFGKPKKTAPPIVGEDD</sequence>
<dbReference type="InterPro" id="IPR036689">
    <property type="entry name" value="ESAT-6-like_sf"/>
</dbReference>
<feature type="region of interest" description="Disordered" evidence="1">
    <location>
        <begin position="204"/>
        <end position="223"/>
    </location>
</feature>
<feature type="compositionally biased region" description="Gly residues" evidence="1">
    <location>
        <begin position="311"/>
        <end position="341"/>
    </location>
</feature>
<keyword evidence="3" id="KW-1185">Reference proteome</keyword>
<proteinExistence type="predicted"/>
<feature type="compositionally biased region" description="Gly residues" evidence="1">
    <location>
        <begin position="265"/>
        <end position="277"/>
    </location>
</feature>
<dbReference type="SUPFAM" id="SSF140453">
    <property type="entry name" value="EsxAB dimer-like"/>
    <property type="match status" value="1"/>
</dbReference>
<feature type="region of interest" description="Disordered" evidence="1">
    <location>
        <begin position="265"/>
        <end position="375"/>
    </location>
</feature>
<dbReference type="RefSeq" id="WP_184689421.1">
    <property type="nucleotide sequence ID" value="NZ_JACHJN010000002.1"/>
</dbReference>
<dbReference type="AlphaFoldDB" id="A0A841CGQ6"/>
<evidence type="ECO:0000313" key="3">
    <source>
        <dbReference type="Proteomes" id="UP000547510"/>
    </source>
</evidence>
<accession>A0A841CGQ6</accession>
<dbReference type="EMBL" id="JACHJN010000002">
    <property type="protein sequence ID" value="MBB5954886.1"/>
    <property type="molecule type" value="Genomic_DNA"/>
</dbReference>
<reference evidence="2 3" key="1">
    <citation type="submission" date="2020-08" db="EMBL/GenBank/DDBJ databases">
        <title>Genomic Encyclopedia of Type Strains, Phase III (KMG-III): the genomes of soil and plant-associated and newly described type strains.</title>
        <authorList>
            <person name="Whitman W."/>
        </authorList>
    </citation>
    <scope>NUCLEOTIDE SEQUENCE [LARGE SCALE GENOMIC DNA]</scope>
    <source>
        <strain evidence="2 3">CECT 8640</strain>
    </source>
</reference>
<dbReference type="Gene3D" id="1.10.287.1060">
    <property type="entry name" value="ESAT-6-like"/>
    <property type="match status" value="1"/>
</dbReference>
<organism evidence="2 3">
    <name type="scientific">Saccharothrix tamanrassetensis</name>
    <dbReference type="NCBI Taxonomy" id="1051531"/>
    <lineage>
        <taxon>Bacteria</taxon>
        <taxon>Bacillati</taxon>
        <taxon>Actinomycetota</taxon>
        <taxon>Actinomycetes</taxon>
        <taxon>Pseudonocardiales</taxon>
        <taxon>Pseudonocardiaceae</taxon>
        <taxon>Saccharothrix</taxon>
    </lineage>
</organism>